<name>A0A0H2XR09_BURO1</name>
<comment type="subcellular location">
    <subcellularLocation>
        <location evidence="1 5">Cell membrane</location>
        <topology evidence="1 5">Multi-pass membrane protein</topology>
    </subcellularLocation>
</comment>
<dbReference type="Gene3D" id="1.10.3720.10">
    <property type="entry name" value="MetI-like"/>
    <property type="match status" value="1"/>
</dbReference>
<dbReference type="CDD" id="cd06261">
    <property type="entry name" value="TM_PBP2"/>
    <property type="match status" value="1"/>
</dbReference>
<evidence type="ECO:0000256" key="4">
    <source>
        <dbReference type="ARBA" id="ARBA00023136"/>
    </source>
</evidence>
<dbReference type="PANTHER" id="PTHR43879:SF1">
    <property type="entry name" value="GLUCOSE IMPORT SYSTEM PERMEASE PROTEIN GLCU"/>
    <property type="match status" value="1"/>
</dbReference>
<feature type="transmembrane region" description="Helical" evidence="5">
    <location>
        <begin position="30"/>
        <end position="55"/>
    </location>
</feature>
<reference evidence="7" key="1">
    <citation type="submission" date="2006-05" db="EMBL/GenBank/DDBJ databases">
        <title>Complete sequence of chromosome 1 of Burkholderia cenocepacia AU 1054.</title>
        <authorList>
            <consortium name="US DOE Joint Genome Institute"/>
            <person name="Copeland A."/>
            <person name="Lucas S."/>
            <person name="Lapidus A."/>
            <person name="Barry K."/>
            <person name="Detter J.C."/>
            <person name="Glavina del Rio T."/>
            <person name="Hammon N."/>
            <person name="Israni S."/>
            <person name="Dalin E."/>
            <person name="Tice H."/>
            <person name="Pitluck S."/>
            <person name="Chain P."/>
            <person name="Malfatti S."/>
            <person name="Shin M."/>
            <person name="Vergez L."/>
            <person name="Schmutz J."/>
            <person name="Larimer F."/>
            <person name="Land M."/>
            <person name="Hauser L."/>
            <person name="Kyrpides N."/>
            <person name="Lykidis A."/>
            <person name="LiPuma J.J."/>
            <person name="Konstantinidis K."/>
            <person name="Tiedje J.M."/>
            <person name="Richardson P."/>
        </authorList>
    </citation>
    <scope>NUCLEOTIDE SEQUENCE [LARGE SCALE GENOMIC DNA]</scope>
    <source>
        <strain evidence="7">AU 1054</strain>
    </source>
</reference>
<feature type="transmembrane region" description="Helical" evidence="5">
    <location>
        <begin position="206"/>
        <end position="231"/>
    </location>
</feature>
<dbReference type="PROSITE" id="PS50928">
    <property type="entry name" value="ABC_TM1"/>
    <property type="match status" value="1"/>
</dbReference>
<dbReference type="Pfam" id="PF00528">
    <property type="entry name" value="BPD_transp_1"/>
    <property type="match status" value="1"/>
</dbReference>
<evidence type="ECO:0000313" key="7">
    <source>
        <dbReference type="EMBL" id="ABF76429.1"/>
    </source>
</evidence>
<protein>
    <submittedName>
        <fullName evidence="7">Carbohydrate ABC transporter membrane protein 2, CUT1 family</fullName>
    </submittedName>
</protein>
<organism evidence="7">
    <name type="scientific">Burkholderia orbicola (strain AU 1054)</name>
    <dbReference type="NCBI Taxonomy" id="331271"/>
    <lineage>
        <taxon>Bacteria</taxon>
        <taxon>Pseudomonadati</taxon>
        <taxon>Pseudomonadota</taxon>
        <taxon>Betaproteobacteria</taxon>
        <taxon>Burkholderiales</taxon>
        <taxon>Burkholderiaceae</taxon>
        <taxon>Burkholderia</taxon>
        <taxon>Burkholderia cepacia complex</taxon>
        <taxon>Burkholderia orbicola</taxon>
    </lineage>
</organism>
<dbReference type="GO" id="GO:0055085">
    <property type="term" value="P:transmembrane transport"/>
    <property type="evidence" value="ECO:0007669"/>
    <property type="project" value="InterPro"/>
</dbReference>
<feature type="transmembrane region" description="Helical" evidence="5">
    <location>
        <begin position="166"/>
        <end position="185"/>
    </location>
</feature>
<dbReference type="SUPFAM" id="SSF161098">
    <property type="entry name" value="MetI-like"/>
    <property type="match status" value="1"/>
</dbReference>
<dbReference type="EMBL" id="CP000378">
    <property type="protein sequence ID" value="ABF76429.1"/>
    <property type="molecule type" value="Genomic_DNA"/>
</dbReference>
<evidence type="ECO:0000256" key="5">
    <source>
        <dbReference type="RuleBase" id="RU363032"/>
    </source>
</evidence>
<dbReference type="InterPro" id="IPR035906">
    <property type="entry name" value="MetI-like_sf"/>
</dbReference>
<sequence length="305" mass="33042">MNTTTVSDTARHVRRVSRPSSTTLRVVARAVLYAILVGSAAFFVMPLVVMVFASFKDMAEIRSTSILSFPLAPTVQPWIDAWQNACVGIDCVGLNGFYVRTVLIVVPAVVLSTLLGALNGYALTKFNFRGSKFVYGVILFGTFTPYQSVLIPLAKTLGVLGLSGSLAGLVLVHTVYGLPFTTMFFRNYFMTVPQDLVKAARVDGAGFWTTFAYIILPLSVPMIVVTVIWQFTSIWNDFLFGVSFTSGQNTPIMVALNNMVSASAGERPYNVHMAGALLAALPTLVIYFLAGKYFVRGLMAGAVKG</sequence>
<dbReference type="InterPro" id="IPR000515">
    <property type="entry name" value="MetI-like"/>
</dbReference>
<dbReference type="GO" id="GO:0005886">
    <property type="term" value="C:plasma membrane"/>
    <property type="evidence" value="ECO:0007669"/>
    <property type="project" value="UniProtKB-SubCell"/>
</dbReference>
<dbReference type="HOGENOM" id="CLU_016047_1_2_4"/>
<feature type="domain" description="ABC transmembrane type-1" evidence="6">
    <location>
        <begin position="98"/>
        <end position="290"/>
    </location>
</feature>
<accession>A0A0H2XR09</accession>
<proteinExistence type="inferred from homology"/>
<dbReference type="AlphaFoldDB" id="A0A0H2XR09"/>
<keyword evidence="2 5" id="KW-0812">Transmembrane</keyword>
<comment type="similarity">
    <text evidence="5">Belongs to the binding-protein-dependent transport system permease family.</text>
</comment>
<keyword evidence="3 5" id="KW-1133">Transmembrane helix</keyword>
<evidence type="ECO:0000259" key="6">
    <source>
        <dbReference type="PROSITE" id="PS50928"/>
    </source>
</evidence>
<evidence type="ECO:0000256" key="3">
    <source>
        <dbReference type="ARBA" id="ARBA00022989"/>
    </source>
</evidence>
<evidence type="ECO:0000256" key="1">
    <source>
        <dbReference type="ARBA" id="ARBA00004651"/>
    </source>
</evidence>
<keyword evidence="4 5" id="KW-0472">Membrane</keyword>
<gene>
    <name evidence="7" type="ordered locus">Bcen_1524</name>
</gene>
<keyword evidence="5" id="KW-0813">Transport</keyword>
<feature type="transmembrane region" description="Helical" evidence="5">
    <location>
        <begin position="97"/>
        <end position="121"/>
    </location>
</feature>
<evidence type="ECO:0000256" key="2">
    <source>
        <dbReference type="ARBA" id="ARBA00022692"/>
    </source>
</evidence>
<feature type="transmembrane region" description="Helical" evidence="5">
    <location>
        <begin position="133"/>
        <end position="154"/>
    </location>
</feature>
<dbReference type="PANTHER" id="PTHR43879">
    <property type="entry name" value="ABC TRANSPORTER PERMEASE PROTEIN"/>
    <property type="match status" value="1"/>
</dbReference>
<feature type="transmembrane region" description="Helical" evidence="5">
    <location>
        <begin position="269"/>
        <end position="290"/>
    </location>
</feature>